<proteinExistence type="predicted"/>
<reference evidence="2" key="1">
    <citation type="journal article" date="2022" name="Front. Genet.">
        <title>Chromosome-Scale Assembly of the Dendrobium nobile Genome Provides Insights Into the Molecular Mechanism of the Biosynthesis of the Medicinal Active Ingredient of Dendrobium.</title>
        <authorList>
            <person name="Xu Q."/>
            <person name="Niu S.-C."/>
            <person name="Li K.-L."/>
            <person name="Zheng P.-J."/>
            <person name="Zhang X.-J."/>
            <person name="Jia Y."/>
            <person name="Liu Y."/>
            <person name="Niu Y.-X."/>
            <person name="Yu L.-H."/>
            <person name="Chen D.-F."/>
            <person name="Zhang G.-Q."/>
        </authorList>
    </citation>
    <scope>NUCLEOTIDE SEQUENCE</scope>
    <source>
        <tissue evidence="2">Leaf</tissue>
    </source>
</reference>
<evidence type="ECO:0000313" key="3">
    <source>
        <dbReference type="Proteomes" id="UP000829196"/>
    </source>
</evidence>
<gene>
    <name evidence="2" type="ORF">KFK09_018172</name>
</gene>
<organism evidence="2 3">
    <name type="scientific">Dendrobium nobile</name>
    <name type="common">Orchid</name>
    <dbReference type="NCBI Taxonomy" id="94219"/>
    <lineage>
        <taxon>Eukaryota</taxon>
        <taxon>Viridiplantae</taxon>
        <taxon>Streptophyta</taxon>
        <taxon>Embryophyta</taxon>
        <taxon>Tracheophyta</taxon>
        <taxon>Spermatophyta</taxon>
        <taxon>Magnoliopsida</taxon>
        <taxon>Liliopsida</taxon>
        <taxon>Asparagales</taxon>
        <taxon>Orchidaceae</taxon>
        <taxon>Epidendroideae</taxon>
        <taxon>Malaxideae</taxon>
        <taxon>Dendrobiinae</taxon>
        <taxon>Dendrobium</taxon>
    </lineage>
</organism>
<evidence type="ECO:0000256" key="1">
    <source>
        <dbReference type="SAM" id="MobiDB-lite"/>
    </source>
</evidence>
<accession>A0A8T3AV75</accession>
<feature type="compositionally biased region" description="Basic residues" evidence="1">
    <location>
        <begin position="47"/>
        <end position="56"/>
    </location>
</feature>
<protein>
    <submittedName>
        <fullName evidence="2">Uncharacterized protein</fullName>
    </submittedName>
</protein>
<sequence>MSTGSSACNRFHHIENSNFYRDKIQRRKIVSEKRKTFDYREGITRQSKPRPGKAKKGTFLALG</sequence>
<keyword evidence="3" id="KW-1185">Reference proteome</keyword>
<dbReference type="AlphaFoldDB" id="A0A8T3AV75"/>
<comment type="caution">
    <text evidence="2">The sequence shown here is derived from an EMBL/GenBank/DDBJ whole genome shotgun (WGS) entry which is preliminary data.</text>
</comment>
<evidence type="ECO:0000313" key="2">
    <source>
        <dbReference type="EMBL" id="KAI0499964.1"/>
    </source>
</evidence>
<name>A0A8T3AV75_DENNO</name>
<dbReference type="Proteomes" id="UP000829196">
    <property type="component" value="Unassembled WGS sequence"/>
</dbReference>
<feature type="region of interest" description="Disordered" evidence="1">
    <location>
        <begin position="42"/>
        <end position="63"/>
    </location>
</feature>
<dbReference type="EMBL" id="JAGYWB010000013">
    <property type="protein sequence ID" value="KAI0499964.1"/>
    <property type="molecule type" value="Genomic_DNA"/>
</dbReference>